<keyword evidence="1" id="KW-0812">Transmembrane</keyword>
<dbReference type="Pfam" id="PF07963">
    <property type="entry name" value="N_methyl"/>
    <property type="match status" value="1"/>
</dbReference>
<evidence type="ECO:0000313" key="3">
    <source>
        <dbReference type="Proteomes" id="UP000640333"/>
    </source>
</evidence>
<accession>A0A8J7K9P2</accession>
<evidence type="ECO:0000256" key="1">
    <source>
        <dbReference type="SAM" id="Phobius"/>
    </source>
</evidence>
<proteinExistence type="predicted"/>
<name>A0A8J7K9P2_9GAMM</name>
<gene>
    <name evidence="2" type="ORF">IOQ59_06995</name>
</gene>
<keyword evidence="1" id="KW-1133">Transmembrane helix</keyword>
<dbReference type="InterPro" id="IPR032092">
    <property type="entry name" value="PilW"/>
</dbReference>
<sequence length="356" mass="37993">MKYQKGLSLIELMIALVIGLLLVAATVQMFVGSRVTYSMQNELAKVQENARFAMNFISRDLRMAGYIGCTKHLTIANTLRDTANGDAAHGEYDLSVPIAIEDNYVSASGTSIDLPSNASPSDGTDIVSIKFSDTEGACSVTDHNTSSAVMTCTGHEFVTGQVLLVSDCKKAAIVQHTGGNPNKIVHNTGNSVTPGNCTKGLGLPIVCSTLGTAEDFTGGTVMLLRNYTYYIDQNAFGVPALYRTSIGVTDKNATLNQQELVEGVENMQVLLGLDTDDDGTADCFKSSVSRCVSSGSVTVTEDNIVAIRVSLVIRSIANNVTSTPQSYVLNGVTITPTDNYLRKVFTSTVTLRNRTL</sequence>
<keyword evidence="3" id="KW-1185">Reference proteome</keyword>
<dbReference type="AlphaFoldDB" id="A0A8J7K9P2"/>
<evidence type="ECO:0000313" key="2">
    <source>
        <dbReference type="EMBL" id="MBE9397006.1"/>
    </source>
</evidence>
<protein>
    <submittedName>
        <fullName evidence="2">PilW family protein</fullName>
    </submittedName>
</protein>
<dbReference type="RefSeq" id="WP_193952556.1">
    <property type="nucleotide sequence ID" value="NZ_JADEYS010000005.1"/>
</dbReference>
<dbReference type="GO" id="GO:0043683">
    <property type="term" value="P:type IV pilus assembly"/>
    <property type="evidence" value="ECO:0007669"/>
    <property type="project" value="InterPro"/>
</dbReference>
<dbReference type="EMBL" id="JADEYS010000005">
    <property type="protein sequence ID" value="MBE9397006.1"/>
    <property type="molecule type" value="Genomic_DNA"/>
</dbReference>
<organism evidence="2 3">
    <name type="scientific">Pontibacterium sinense</name>
    <dbReference type="NCBI Taxonomy" id="2781979"/>
    <lineage>
        <taxon>Bacteria</taxon>
        <taxon>Pseudomonadati</taxon>
        <taxon>Pseudomonadota</taxon>
        <taxon>Gammaproteobacteria</taxon>
        <taxon>Oceanospirillales</taxon>
        <taxon>Oceanospirillaceae</taxon>
        <taxon>Pontibacterium</taxon>
    </lineage>
</organism>
<comment type="caution">
    <text evidence="2">The sequence shown here is derived from an EMBL/GenBank/DDBJ whole genome shotgun (WGS) entry which is preliminary data.</text>
</comment>
<dbReference type="NCBIfam" id="TIGR02532">
    <property type="entry name" value="IV_pilin_GFxxxE"/>
    <property type="match status" value="1"/>
</dbReference>
<dbReference type="PROSITE" id="PS00409">
    <property type="entry name" value="PROKAR_NTER_METHYL"/>
    <property type="match status" value="1"/>
</dbReference>
<keyword evidence="1" id="KW-0472">Membrane</keyword>
<dbReference type="Proteomes" id="UP000640333">
    <property type="component" value="Unassembled WGS sequence"/>
</dbReference>
<reference evidence="2" key="1">
    <citation type="submission" date="2020-10" db="EMBL/GenBank/DDBJ databases">
        <title>Bacterium isolated from coastal waters sediment.</title>
        <authorList>
            <person name="Chen R.-J."/>
            <person name="Lu D.-C."/>
            <person name="Zhu K.-L."/>
            <person name="Du Z.-J."/>
        </authorList>
    </citation>
    <scope>NUCLEOTIDE SEQUENCE</scope>
    <source>
        <strain evidence="2">N1Y112</strain>
    </source>
</reference>
<feature type="transmembrane region" description="Helical" evidence="1">
    <location>
        <begin position="12"/>
        <end position="31"/>
    </location>
</feature>
<dbReference type="InterPro" id="IPR012902">
    <property type="entry name" value="N_methyl_site"/>
</dbReference>
<dbReference type="Pfam" id="PF16074">
    <property type="entry name" value="PilW"/>
    <property type="match status" value="1"/>
</dbReference>